<evidence type="ECO:0000256" key="1">
    <source>
        <dbReference type="SAM" id="Phobius"/>
    </source>
</evidence>
<dbReference type="InterPro" id="IPR012902">
    <property type="entry name" value="N_methyl_site"/>
</dbReference>
<dbReference type="EMBL" id="BSET01000001">
    <property type="protein sequence ID" value="GLK00869.1"/>
    <property type="molecule type" value="Genomic_DNA"/>
</dbReference>
<dbReference type="AlphaFoldDB" id="A0A9W6HQM7"/>
<keyword evidence="1" id="KW-0812">Transmembrane</keyword>
<reference evidence="2" key="1">
    <citation type="journal article" date="2014" name="Int. J. Syst. Evol. Microbiol.">
        <title>Complete genome sequence of Corynebacterium casei LMG S-19264T (=DSM 44701T), isolated from a smear-ripened cheese.</title>
        <authorList>
            <consortium name="US DOE Joint Genome Institute (JGI-PGF)"/>
            <person name="Walter F."/>
            <person name="Albersmeier A."/>
            <person name="Kalinowski J."/>
            <person name="Ruckert C."/>
        </authorList>
    </citation>
    <scope>NUCLEOTIDE SEQUENCE</scope>
    <source>
        <strain evidence="2">VKM Ac-1958</strain>
    </source>
</reference>
<evidence type="ECO:0000313" key="3">
    <source>
        <dbReference type="Proteomes" id="UP001142325"/>
    </source>
</evidence>
<dbReference type="Gene3D" id="3.30.700.10">
    <property type="entry name" value="Glycoprotein, Type 4 Pilin"/>
    <property type="match status" value="1"/>
</dbReference>
<dbReference type="SUPFAM" id="SSF54523">
    <property type="entry name" value="Pili subunits"/>
    <property type="match status" value="1"/>
</dbReference>
<organism evidence="2 3">
    <name type="scientific">Microbacterium keratanolyticum</name>
    <dbReference type="NCBI Taxonomy" id="67574"/>
    <lineage>
        <taxon>Bacteria</taxon>
        <taxon>Bacillati</taxon>
        <taxon>Actinomycetota</taxon>
        <taxon>Actinomycetes</taxon>
        <taxon>Micrococcales</taxon>
        <taxon>Microbacteriaceae</taxon>
        <taxon>Microbacterium</taxon>
    </lineage>
</organism>
<comment type="caution">
    <text evidence="2">The sequence shown here is derived from an EMBL/GenBank/DDBJ whole genome shotgun (WGS) entry which is preliminary data.</text>
</comment>
<dbReference type="Proteomes" id="UP001142325">
    <property type="component" value="Unassembled WGS sequence"/>
</dbReference>
<dbReference type="PROSITE" id="PS00409">
    <property type="entry name" value="PROKAR_NTER_METHYL"/>
    <property type="match status" value="1"/>
</dbReference>
<name>A0A9W6HQM7_9MICO</name>
<evidence type="ECO:0000313" key="2">
    <source>
        <dbReference type="EMBL" id="GLK00869.1"/>
    </source>
</evidence>
<accession>A0A9W6HQM7</accession>
<evidence type="ECO:0008006" key="4">
    <source>
        <dbReference type="Google" id="ProtNLM"/>
    </source>
</evidence>
<sequence length="128" mass="13202">MRATIRRAVEAHKAQREENGQAGFSLIELIVVVVILGILAAIAVPIFLNLQKTAQEGAVESIAANAATQVASNIAQDEAANENLSKLESTGKVTLTIAPATGAKIDDFCVTATSTEDASIVKKAGPGC</sequence>
<reference evidence="2" key="2">
    <citation type="submission" date="2023-01" db="EMBL/GenBank/DDBJ databases">
        <authorList>
            <person name="Sun Q."/>
            <person name="Evtushenko L."/>
        </authorList>
    </citation>
    <scope>NUCLEOTIDE SEQUENCE</scope>
    <source>
        <strain evidence="2">VKM Ac-1958</strain>
    </source>
</reference>
<protein>
    <recommendedName>
        <fullName evidence="4">Prepilin-type N-terminal cleavage/methylation domain-containing protein</fullName>
    </recommendedName>
</protein>
<feature type="transmembrane region" description="Helical" evidence="1">
    <location>
        <begin position="21"/>
        <end position="48"/>
    </location>
</feature>
<gene>
    <name evidence="2" type="ORF">GCM10017596_05840</name>
</gene>
<keyword evidence="1" id="KW-1133">Transmembrane helix</keyword>
<keyword evidence="3" id="KW-1185">Reference proteome</keyword>
<keyword evidence="1" id="KW-0472">Membrane</keyword>
<proteinExistence type="predicted"/>
<dbReference type="InterPro" id="IPR045584">
    <property type="entry name" value="Pilin-like"/>
</dbReference>
<dbReference type="RefSeq" id="WP_204938549.1">
    <property type="nucleotide sequence ID" value="NZ_BAAAUM010000001.1"/>
</dbReference>
<dbReference type="Pfam" id="PF07963">
    <property type="entry name" value="N_methyl"/>
    <property type="match status" value="1"/>
</dbReference>
<dbReference type="NCBIfam" id="TIGR02532">
    <property type="entry name" value="IV_pilin_GFxxxE"/>
    <property type="match status" value="1"/>
</dbReference>